<dbReference type="Pfam" id="PF00512">
    <property type="entry name" value="HisKA"/>
    <property type="match status" value="1"/>
</dbReference>
<dbReference type="InterPro" id="IPR001789">
    <property type="entry name" value="Sig_transdc_resp-reg_receiver"/>
</dbReference>
<feature type="transmembrane region" description="Helical" evidence="20">
    <location>
        <begin position="51"/>
        <end position="75"/>
    </location>
</feature>
<keyword evidence="8 20" id="KW-0812">Transmembrane</keyword>
<dbReference type="PRINTS" id="PR00344">
    <property type="entry name" value="BCTRLSENSOR"/>
</dbReference>
<evidence type="ECO:0000256" key="19">
    <source>
        <dbReference type="PROSITE-ProRule" id="PRU00169"/>
    </source>
</evidence>
<evidence type="ECO:0000256" key="11">
    <source>
        <dbReference type="ARBA" id="ARBA00022840"/>
    </source>
</evidence>
<dbReference type="InterPro" id="IPR036641">
    <property type="entry name" value="HPT_dom_sf"/>
</dbReference>
<feature type="modified residue" description="4-aspartylphosphate" evidence="19">
    <location>
        <position position="1049"/>
    </location>
</feature>
<feature type="domain" description="PAS" evidence="23">
    <location>
        <begin position="472"/>
        <end position="509"/>
    </location>
</feature>
<organism evidence="26 27">
    <name type="scientific">Planctopirus hydrillae</name>
    <dbReference type="NCBI Taxonomy" id="1841610"/>
    <lineage>
        <taxon>Bacteria</taxon>
        <taxon>Pseudomonadati</taxon>
        <taxon>Planctomycetota</taxon>
        <taxon>Planctomycetia</taxon>
        <taxon>Planctomycetales</taxon>
        <taxon>Planctomycetaceae</taxon>
        <taxon>Planctopirus</taxon>
    </lineage>
</organism>
<evidence type="ECO:0000256" key="1">
    <source>
        <dbReference type="ARBA" id="ARBA00000085"/>
    </source>
</evidence>
<keyword evidence="5" id="KW-0813">Transport</keyword>
<dbReference type="OrthoDB" id="9762493at2"/>
<evidence type="ECO:0000256" key="18">
    <source>
        <dbReference type="PROSITE-ProRule" id="PRU00110"/>
    </source>
</evidence>
<dbReference type="Gene3D" id="3.40.50.2300">
    <property type="match status" value="2"/>
</dbReference>
<sequence>MLDAFQSVSLLWVMCAAILVFMMQGGFCLLEAGVTRTKNSINVALKNLTDFCISAMIFWLFGYGLMFGQSAYGWIGTSHFMPDEQFFSVGSTSAAASAIALGFFLFQMMFCGTSTTIVSGAVAERIRFAGYLVLSVVLSGLIYPLFGHWAWGGAETGSPTGWLAKLGFVDFAGSTVVHAIGGWFSLAAVMIIGPRLGRFDTKAPRIRGHNLVLATCGVMLLWVGWFGFNGGSTLALNSQVPRILVATNLAAIASCLTALFMAWWIEKRAVVEMTLNGALGGLVAVTASCHIIPFWGAVLLGIGAGVISVAVTYLLDDFKIDDVVSAVPVHAACGLFGTVFWPLFTPEQNFQHGMSCLQQFGVQLLGSGVAFVWAFGVGGFCIYLINKVMPLRVRARDEIVGLNFVEHGASNDLAELMSTMNDHRTRGDFSQHVFVEPHSEVGQIAAEYNRVLDRVTDEIRAREETTHALKSAEEKYRSIFENAVEGIFQTSPSGIYMNVNPALAKIYGYDSPNDLIGSIGDISKDLYVDPQRRAEFCRLIETEGAVKGFVSEVYRRDGSTIWISENAHPVKNAAGRILYYEGSVEDVTEVRRAEQWRAEKAEAEAANEAKSQFLAKMSHEIRTPLNGVIGMLDLLKATSLDDRQKRYVTICRSSADTLLGLINDILDLSKIEAGRMELALVDFDLHQLVEDISEMFVHRAEGKGVELACHIAPDVPQRIEGDPERLRQILVNLVGNALKFTSVGYVLIKVSMAQSPTGEHRLQIHVKDTGIGISPAQQQKLFQPFTQADVTTSRRFGGTGLGLSICRQLADLMQGSIQIESAVGVGTTFTVDLPLISAEVSTDAPEHEPLAGLRVLLVDDNEINLEILSEHLVAWGCRVSKCLSAETALSLLSKPATTGPAFSIAIIDKQMPGFDGEMLAGSIRKHPHLDSLRILMLTSVDFSDAAVDGVPPWDAWINKPVRAGRLLEMLQKLRDYVPLEIVRESSVQQPISEAKTPSARILIADDNEVNLIVTTELVRSLGFDTETAADGSIVLEKLKSQTYDLILMDCQMPTLDGFETTRKIREIEKQAQKGEHIPIVALTANAIQGDNDRCRQAGMDGYLTKPIDHAQLSNTLLQILTTQQPVPEQEHKVDIELSSKSNRLTLSSPISVEKIPQVVTAIETVPAAKVISKSILSSVSSDSIAIPEAIIDAHHETIEAVQFQELVNRCRRDHEFALRVLQKFATRVIADKAQFALALAAEDLKTLKSLSHSLKGAAANVGATRLAQLAGNLEQQISDDSLTVHEQNLHDLFNEIDTVREWIDRKLLAENAPASAAGLVNP</sequence>
<dbReference type="Gene3D" id="3.30.450.20">
    <property type="entry name" value="PAS domain"/>
    <property type="match status" value="1"/>
</dbReference>
<dbReference type="InterPro" id="IPR035965">
    <property type="entry name" value="PAS-like_dom_sf"/>
</dbReference>
<dbReference type="GO" id="GO:0000155">
    <property type="term" value="F:phosphorelay sensor kinase activity"/>
    <property type="evidence" value="ECO:0007669"/>
    <property type="project" value="InterPro"/>
</dbReference>
<feature type="domain" description="HPt" evidence="25">
    <location>
        <begin position="1213"/>
        <end position="1310"/>
    </location>
</feature>
<dbReference type="CDD" id="cd00130">
    <property type="entry name" value="PAS"/>
    <property type="match status" value="1"/>
</dbReference>
<feature type="modified residue" description="Phosphohistidine" evidence="18">
    <location>
        <position position="1252"/>
    </location>
</feature>
<keyword evidence="27" id="KW-1185">Reference proteome</keyword>
<dbReference type="InterPro" id="IPR008207">
    <property type="entry name" value="Sig_transdc_His_kin_Hpt_dom"/>
</dbReference>
<dbReference type="FunFam" id="1.10.287.130:FF:000002">
    <property type="entry name" value="Two-component osmosensing histidine kinase"/>
    <property type="match status" value="1"/>
</dbReference>
<keyword evidence="12 20" id="KW-1133">Transmembrane helix</keyword>
<evidence type="ECO:0000256" key="10">
    <source>
        <dbReference type="ARBA" id="ARBA00022777"/>
    </source>
</evidence>
<dbReference type="InterPro" id="IPR000014">
    <property type="entry name" value="PAS"/>
</dbReference>
<feature type="transmembrane region" description="Helical" evidence="20">
    <location>
        <begin position="364"/>
        <end position="386"/>
    </location>
</feature>
<dbReference type="SUPFAM" id="SSF47384">
    <property type="entry name" value="Homodimeric domain of signal transducing histidine kinase"/>
    <property type="match status" value="1"/>
</dbReference>
<feature type="transmembrane region" description="Helical" evidence="20">
    <location>
        <begin position="240"/>
        <end position="262"/>
    </location>
</feature>
<dbReference type="PROSITE" id="PS50112">
    <property type="entry name" value="PAS"/>
    <property type="match status" value="1"/>
</dbReference>
<comment type="similarity">
    <text evidence="3">Belongs to the ammonia transporter channel (TC 1.A.11.2) family.</text>
</comment>
<evidence type="ECO:0000313" key="27">
    <source>
        <dbReference type="Proteomes" id="UP000094828"/>
    </source>
</evidence>
<evidence type="ECO:0000256" key="8">
    <source>
        <dbReference type="ARBA" id="ARBA00022692"/>
    </source>
</evidence>
<feature type="domain" description="PAC" evidence="24">
    <location>
        <begin position="547"/>
        <end position="599"/>
    </location>
</feature>
<feature type="domain" description="Response regulatory" evidence="22">
    <location>
        <begin position="1000"/>
        <end position="1120"/>
    </location>
</feature>
<feature type="domain" description="Histidine kinase" evidence="21">
    <location>
        <begin position="616"/>
        <end position="837"/>
    </location>
</feature>
<dbReference type="Gene3D" id="1.10.3430.10">
    <property type="entry name" value="Ammonium transporter AmtB like domains"/>
    <property type="match status" value="1"/>
</dbReference>
<evidence type="ECO:0000256" key="20">
    <source>
        <dbReference type="SAM" id="Phobius"/>
    </source>
</evidence>
<evidence type="ECO:0000256" key="7">
    <source>
        <dbReference type="ARBA" id="ARBA00022679"/>
    </source>
</evidence>
<dbReference type="InterPro" id="IPR003594">
    <property type="entry name" value="HATPase_dom"/>
</dbReference>
<evidence type="ECO:0000256" key="4">
    <source>
        <dbReference type="ARBA" id="ARBA00012438"/>
    </source>
</evidence>
<name>A0A1C3E8B3_9PLAN</name>
<feature type="transmembrane region" description="Helical" evidence="20">
    <location>
        <begin position="327"/>
        <end position="344"/>
    </location>
</feature>
<evidence type="ECO:0000259" key="23">
    <source>
        <dbReference type="PROSITE" id="PS50112"/>
    </source>
</evidence>
<feature type="transmembrane region" description="Helical" evidence="20">
    <location>
        <begin position="171"/>
        <end position="191"/>
    </location>
</feature>
<comment type="catalytic activity">
    <reaction evidence="1">
        <text>ATP + protein L-histidine = ADP + protein N-phospho-L-histidine.</text>
        <dbReference type="EC" id="2.7.13.3"/>
    </reaction>
</comment>
<dbReference type="PANTHER" id="PTHR45339">
    <property type="entry name" value="HYBRID SIGNAL TRANSDUCTION HISTIDINE KINASE J"/>
    <property type="match status" value="1"/>
</dbReference>
<evidence type="ECO:0000256" key="6">
    <source>
        <dbReference type="ARBA" id="ARBA00022553"/>
    </source>
</evidence>
<dbReference type="EC" id="2.7.13.3" evidence="4"/>
<dbReference type="SUPFAM" id="SSF52172">
    <property type="entry name" value="CheY-like"/>
    <property type="match status" value="2"/>
</dbReference>
<keyword evidence="14 20" id="KW-0472">Membrane</keyword>
<reference evidence="26 27" key="1">
    <citation type="submission" date="2016-05" db="EMBL/GenBank/DDBJ databases">
        <title>Genomic and physiological characterization of Planctopirus sp. isolated from fresh water lake.</title>
        <authorList>
            <person name="Subhash Y."/>
            <person name="Ramana C."/>
        </authorList>
    </citation>
    <scope>NUCLEOTIDE SEQUENCE [LARGE SCALE GENOMIC DNA]</scope>
    <source>
        <strain evidence="26 27">JC280</strain>
    </source>
</reference>
<keyword evidence="10" id="KW-0418">Kinase</keyword>
<dbReference type="PROSITE" id="PS50110">
    <property type="entry name" value="RESPONSE_REGULATORY"/>
    <property type="match status" value="2"/>
</dbReference>
<keyword evidence="9" id="KW-0547">Nucleotide-binding</keyword>
<dbReference type="Gene3D" id="3.30.565.10">
    <property type="entry name" value="Histidine kinase-like ATPase, C-terminal domain"/>
    <property type="match status" value="1"/>
</dbReference>
<dbReference type="InterPro" id="IPR005467">
    <property type="entry name" value="His_kinase_dom"/>
</dbReference>
<dbReference type="SMART" id="SM00388">
    <property type="entry name" value="HisKA"/>
    <property type="match status" value="1"/>
</dbReference>
<dbReference type="STRING" id="1841610.A6X21_08520"/>
<keyword evidence="15" id="KW-0924">Ammonia transport</keyword>
<accession>A0A1C3E8B3</accession>
<feature type="transmembrane region" description="Helical" evidence="20">
    <location>
        <begin position="95"/>
        <end position="118"/>
    </location>
</feature>
<evidence type="ECO:0000313" key="26">
    <source>
        <dbReference type="EMBL" id="ODA29485.1"/>
    </source>
</evidence>
<dbReference type="InterPro" id="IPR001905">
    <property type="entry name" value="Ammonium_transpt"/>
</dbReference>
<dbReference type="Gene3D" id="1.20.120.160">
    <property type="entry name" value="HPT domain"/>
    <property type="match status" value="1"/>
</dbReference>
<evidence type="ECO:0000259" key="25">
    <source>
        <dbReference type="PROSITE" id="PS50894"/>
    </source>
</evidence>
<dbReference type="PROSITE" id="PS50894">
    <property type="entry name" value="HPT"/>
    <property type="match status" value="1"/>
</dbReference>
<dbReference type="EMBL" id="LYDR01000128">
    <property type="protein sequence ID" value="ODA29485.1"/>
    <property type="molecule type" value="Genomic_DNA"/>
</dbReference>
<dbReference type="GO" id="GO:0008519">
    <property type="term" value="F:ammonium channel activity"/>
    <property type="evidence" value="ECO:0007669"/>
    <property type="project" value="InterPro"/>
</dbReference>
<dbReference type="CDD" id="cd00088">
    <property type="entry name" value="HPT"/>
    <property type="match status" value="1"/>
</dbReference>
<dbReference type="CDD" id="cd17546">
    <property type="entry name" value="REC_hyHK_CKI1_RcsC-like"/>
    <property type="match status" value="1"/>
</dbReference>
<dbReference type="NCBIfam" id="TIGR00836">
    <property type="entry name" value="amt"/>
    <property type="match status" value="1"/>
</dbReference>
<evidence type="ECO:0000256" key="12">
    <source>
        <dbReference type="ARBA" id="ARBA00022989"/>
    </source>
</evidence>
<dbReference type="InterPro" id="IPR018047">
    <property type="entry name" value="Ammonium_transpt_CS"/>
</dbReference>
<dbReference type="SUPFAM" id="SSF47226">
    <property type="entry name" value="Histidine-containing phosphotransfer domain, HPT domain"/>
    <property type="match status" value="1"/>
</dbReference>
<comment type="subunit">
    <text evidence="16">At low DSF concentrations, interacts with RpfF.</text>
</comment>
<dbReference type="Pfam" id="PF02518">
    <property type="entry name" value="HATPase_c"/>
    <property type="match status" value="1"/>
</dbReference>
<evidence type="ECO:0000256" key="13">
    <source>
        <dbReference type="ARBA" id="ARBA00023012"/>
    </source>
</evidence>
<dbReference type="CDD" id="cd00156">
    <property type="entry name" value="REC"/>
    <property type="match status" value="1"/>
</dbReference>
<dbReference type="SUPFAM" id="SSF55785">
    <property type="entry name" value="PYP-like sensor domain (PAS domain)"/>
    <property type="match status" value="1"/>
</dbReference>
<dbReference type="GO" id="GO:0005524">
    <property type="term" value="F:ATP binding"/>
    <property type="evidence" value="ECO:0007669"/>
    <property type="project" value="UniProtKB-KW"/>
</dbReference>
<comment type="caution">
    <text evidence="26">The sequence shown here is derived from an EMBL/GenBank/DDBJ whole genome shotgun (WGS) entry which is preliminary data.</text>
</comment>
<evidence type="ECO:0000256" key="16">
    <source>
        <dbReference type="ARBA" id="ARBA00064003"/>
    </source>
</evidence>
<dbReference type="FunFam" id="3.30.565.10:FF:000010">
    <property type="entry name" value="Sensor histidine kinase RcsC"/>
    <property type="match status" value="1"/>
</dbReference>
<protein>
    <recommendedName>
        <fullName evidence="17">Sensory/regulatory protein RpfC</fullName>
        <ecNumber evidence="4">2.7.13.3</ecNumber>
    </recommendedName>
</protein>
<dbReference type="InterPro" id="IPR011006">
    <property type="entry name" value="CheY-like_superfamily"/>
</dbReference>
<dbReference type="SUPFAM" id="SSF111352">
    <property type="entry name" value="Ammonium transporter"/>
    <property type="match status" value="1"/>
</dbReference>
<keyword evidence="6 19" id="KW-0597">Phosphoprotein</keyword>
<dbReference type="InterPro" id="IPR036890">
    <property type="entry name" value="HATPase_C_sf"/>
</dbReference>
<dbReference type="InterPro" id="IPR004358">
    <property type="entry name" value="Sig_transdc_His_kin-like_C"/>
</dbReference>
<dbReference type="InterPro" id="IPR003661">
    <property type="entry name" value="HisK_dim/P_dom"/>
</dbReference>
<dbReference type="SMART" id="SM00091">
    <property type="entry name" value="PAS"/>
    <property type="match status" value="1"/>
</dbReference>
<evidence type="ECO:0000256" key="15">
    <source>
        <dbReference type="ARBA" id="ARBA00023177"/>
    </source>
</evidence>
<evidence type="ECO:0000256" key="3">
    <source>
        <dbReference type="ARBA" id="ARBA00005887"/>
    </source>
</evidence>
<dbReference type="Gene3D" id="1.10.287.130">
    <property type="match status" value="1"/>
</dbReference>
<dbReference type="InterPro" id="IPR029020">
    <property type="entry name" value="Ammonium/urea_transptr"/>
</dbReference>
<dbReference type="Pfam" id="PF00072">
    <property type="entry name" value="Response_reg"/>
    <property type="match status" value="2"/>
</dbReference>
<dbReference type="SUPFAM" id="SSF55874">
    <property type="entry name" value="ATPase domain of HSP90 chaperone/DNA topoisomerase II/histidine kinase"/>
    <property type="match status" value="1"/>
</dbReference>
<evidence type="ECO:0000259" key="21">
    <source>
        <dbReference type="PROSITE" id="PS50109"/>
    </source>
</evidence>
<keyword evidence="11" id="KW-0067">ATP-binding</keyword>
<dbReference type="PROSITE" id="PS50109">
    <property type="entry name" value="HIS_KIN"/>
    <property type="match status" value="1"/>
</dbReference>
<evidence type="ECO:0000256" key="9">
    <source>
        <dbReference type="ARBA" id="ARBA00022741"/>
    </source>
</evidence>
<dbReference type="Proteomes" id="UP000094828">
    <property type="component" value="Unassembled WGS sequence"/>
</dbReference>
<comment type="subcellular location">
    <subcellularLocation>
        <location evidence="2">Membrane</location>
        <topology evidence="2">Multi-pass membrane protein</topology>
    </subcellularLocation>
</comment>
<feature type="transmembrane region" description="Helical" evidence="20">
    <location>
        <begin position="130"/>
        <end position="151"/>
    </location>
</feature>
<evidence type="ECO:0000256" key="5">
    <source>
        <dbReference type="ARBA" id="ARBA00022448"/>
    </source>
</evidence>
<dbReference type="CDD" id="cd16922">
    <property type="entry name" value="HATPase_EvgS-ArcB-TorS-like"/>
    <property type="match status" value="1"/>
</dbReference>
<evidence type="ECO:0000256" key="14">
    <source>
        <dbReference type="ARBA" id="ARBA00023136"/>
    </source>
</evidence>
<feature type="transmembrane region" description="Helical" evidence="20">
    <location>
        <begin position="211"/>
        <end position="228"/>
    </location>
</feature>
<evidence type="ECO:0000259" key="22">
    <source>
        <dbReference type="PROSITE" id="PS50110"/>
    </source>
</evidence>
<dbReference type="GO" id="GO:0005886">
    <property type="term" value="C:plasma membrane"/>
    <property type="evidence" value="ECO:0007669"/>
    <property type="project" value="UniProtKB-SubCell"/>
</dbReference>
<dbReference type="CDD" id="cd00082">
    <property type="entry name" value="HisKA"/>
    <property type="match status" value="1"/>
</dbReference>
<dbReference type="NCBIfam" id="TIGR00229">
    <property type="entry name" value="sensory_box"/>
    <property type="match status" value="1"/>
</dbReference>
<dbReference type="SMART" id="SM00448">
    <property type="entry name" value="REC"/>
    <property type="match status" value="2"/>
</dbReference>
<dbReference type="PANTHER" id="PTHR45339:SF5">
    <property type="entry name" value="HISTIDINE KINASE"/>
    <property type="match status" value="1"/>
</dbReference>
<dbReference type="Pfam" id="PF13426">
    <property type="entry name" value="PAS_9"/>
    <property type="match status" value="1"/>
</dbReference>
<dbReference type="RefSeq" id="WP_068849668.1">
    <property type="nucleotide sequence ID" value="NZ_LYDR01000128.1"/>
</dbReference>
<dbReference type="InterPro" id="IPR036097">
    <property type="entry name" value="HisK_dim/P_sf"/>
</dbReference>
<feature type="transmembrane region" description="Helical" evidence="20">
    <location>
        <begin position="6"/>
        <end position="30"/>
    </location>
</feature>
<gene>
    <name evidence="26" type="ORF">A6X21_08520</name>
</gene>
<dbReference type="PROSITE" id="PS50113">
    <property type="entry name" value="PAC"/>
    <property type="match status" value="1"/>
</dbReference>
<evidence type="ECO:0000259" key="24">
    <source>
        <dbReference type="PROSITE" id="PS50113"/>
    </source>
</evidence>
<evidence type="ECO:0000256" key="17">
    <source>
        <dbReference type="ARBA" id="ARBA00068150"/>
    </source>
</evidence>
<feature type="domain" description="Response regulatory" evidence="22">
    <location>
        <begin position="854"/>
        <end position="974"/>
    </location>
</feature>
<feature type="modified residue" description="4-aspartylphosphate" evidence="19">
    <location>
        <position position="908"/>
    </location>
</feature>
<dbReference type="SMART" id="SM00387">
    <property type="entry name" value="HATPase_c"/>
    <property type="match status" value="1"/>
</dbReference>
<keyword evidence="7" id="KW-0808">Transferase</keyword>
<dbReference type="Pfam" id="PF01627">
    <property type="entry name" value="Hpt"/>
    <property type="match status" value="1"/>
</dbReference>
<dbReference type="PROSITE" id="PS01219">
    <property type="entry name" value="AMMONIUM_TRANSP"/>
    <property type="match status" value="1"/>
</dbReference>
<keyword evidence="13" id="KW-0902">Two-component regulatory system</keyword>
<evidence type="ECO:0000256" key="2">
    <source>
        <dbReference type="ARBA" id="ARBA00004141"/>
    </source>
</evidence>
<proteinExistence type="inferred from homology"/>
<feature type="transmembrane region" description="Helical" evidence="20">
    <location>
        <begin position="294"/>
        <end position="315"/>
    </location>
</feature>
<dbReference type="InterPro" id="IPR024041">
    <property type="entry name" value="NH4_transpt_AmtB-like_dom"/>
</dbReference>
<dbReference type="InterPro" id="IPR000700">
    <property type="entry name" value="PAS-assoc_C"/>
</dbReference>
<dbReference type="Pfam" id="PF00909">
    <property type="entry name" value="Ammonium_transp"/>
    <property type="match status" value="1"/>
</dbReference>